<comment type="function">
    <text evidence="14">Component of the 4EHP-GYF2 complex, a multiprotein complex that acts as a repressor of translation initiation. In association with GIGYF2, assists ribosome-associated quality control (RQC) by sequestering the mRNA cap, blocking ribosome initiation and decreasing the translational load on problematic messages. Part of a pathway that works in parallel to RQC-mediated degradation of the stalled nascent polypeptide. GIGYF2 and EIF4E2 work downstream and independently of ZNF598, which seems to work as a scaffold that can recruit them to faulty mRNA even if alternative recruitment mechanisms may exist.</text>
</comment>
<dbReference type="GO" id="GO:0006417">
    <property type="term" value="P:regulation of translation"/>
    <property type="evidence" value="ECO:0007669"/>
    <property type="project" value="UniProtKB-KW"/>
</dbReference>
<dbReference type="Pfam" id="PF01652">
    <property type="entry name" value="IF4E"/>
    <property type="match status" value="1"/>
</dbReference>
<comment type="subcellular location">
    <subcellularLocation>
        <location evidence="1">Cytoplasm</location>
        <location evidence="1">P-body</location>
    </subcellularLocation>
</comment>
<evidence type="ECO:0000256" key="18">
    <source>
        <dbReference type="ARBA" id="ARBA00083266"/>
    </source>
</evidence>
<proteinExistence type="inferred from homology"/>
<evidence type="ECO:0000256" key="12">
    <source>
        <dbReference type="ARBA" id="ARBA00023158"/>
    </source>
</evidence>
<evidence type="ECO:0000313" key="22">
    <source>
        <dbReference type="Proteomes" id="UP000694568"/>
    </source>
</evidence>
<keyword evidence="7" id="KW-0832">Ubl conjugation</keyword>
<evidence type="ECO:0000256" key="4">
    <source>
        <dbReference type="ARBA" id="ARBA00022499"/>
    </source>
</evidence>
<evidence type="ECO:0000256" key="6">
    <source>
        <dbReference type="ARBA" id="ARBA00022553"/>
    </source>
</evidence>
<evidence type="ECO:0000256" key="14">
    <source>
        <dbReference type="ARBA" id="ARBA00054780"/>
    </source>
</evidence>
<keyword evidence="9 19" id="KW-0694">RNA-binding</keyword>
<keyword evidence="8" id="KW-0810">Translation regulation</keyword>
<reference evidence="21" key="2">
    <citation type="submission" date="2025-09" db="UniProtKB">
        <authorList>
            <consortium name="Ensembl"/>
        </authorList>
    </citation>
    <scope>IDENTIFICATION</scope>
</reference>
<feature type="region of interest" description="Disordered" evidence="20">
    <location>
        <begin position="1"/>
        <end position="41"/>
    </location>
</feature>
<evidence type="ECO:0000256" key="13">
    <source>
        <dbReference type="ARBA" id="ARBA00054290"/>
    </source>
</evidence>
<keyword evidence="5 19" id="KW-0396">Initiation factor</keyword>
<protein>
    <recommendedName>
        <fullName evidence="16">Eukaryotic translation initiation factor 4E type 2</fullName>
    </recommendedName>
    <alternativeName>
        <fullName evidence="17">Eukaryotic translation initiation factor 4E-like 3</fullName>
    </alternativeName>
    <alternativeName>
        <fullName evidence="18">eIF4E-like protein 4E-LP</fullName>
    </alternativeName>
</protein>
<evidence type="ECO:0000256" key="9">
    <source>
        <dbReference type="ARBA" id="ARBA00022884"/>
    </source>
</evidence>
<evidence type="ECO:0000256" key="11">
    <source>
        <dbReference type="ARBA" id="ARBA00022990"/>
    </source>
</evidence>
<accession>A0A8C9ZGN2</accession>
<evidence type="ECO:0000256" key="16">
    <source>
        <dbReference type="ARBA" id="ARBA00070561"/>
    </source>
</evidence>
<keyword evidence="3" id="KW-0963">Cytoplasm</keyword>
<dbReference type="GO" id="GO:0000932">
    <property type="term" value="C:P-body"/>
    <property type="evidence" value="ECO:0007669"/>
    <property type="project" value="UniProtKB-SubCell"/>
</dbReference>
<evidence type="ECO:0000256" key="5">
    <source>
        <dbReference type="ARBA" id="ARBA00022540"/>
    </source>
</evidence>
<keyword evidence="11" id="KW-0007">Acetylation</keyword>
<dbReference type="AlphaFoldDB" id="A0A8C9ZGN2"/>
<dbReference type="PANTHER" id="PTHR11960">
    <property type="entry name" value="EUKARYOTIC TRANSLATION INITIATION FACTOR 4E RELATED"/>
    <property type="match status" value="1"/>
</dbReference>
<evidence type="ECO:0000256" key="10">
    <source>
        <dbReference type="ARBA" id="ARBA00022917"/>
    </source>
</evidence>
<dbReference type="InterPro" id="IPR001040">
    <property type="entry name" value="TIF_eIF_4E"/>
</dbReference>
<evidence type="ECO:0000256" key="15">
    <source>
        <dbReference type="ARBA" id="ARBA00062477"/>
    </source>
</evidence>
<dbReference type="SUPFAM" id="SSF55418">
    <property type="entry name" value="eIF4e-like"/>
    <property type="match status" value="1"/>
</dbReference>
<keyword evidence="6" id="KW-0597">Phosphoprotein</keyword>
<dbReference type="GO" id="GO:0031047">
    <property type="term" value="P:regulatory ncRNA-mediated gene silencing"/>
    <property type="evidence" value="ECO:0007669"/>
    <property type="project" value="UniProtKB-KW"/>
</dbReference>
<sequence length="303" mass="35610">MNQLERPKDEEDQEETDCHHDNSDGTNNNNNNNRRKTVCPGAGEHPLQYNYTFWYSRRTPSRPASSQSYEQNIRQIGSVASVEQFWRFYSHLVRPGDLSGHSDFHLFKEGIKPMWEDESNRSGGKWIIRLRKGLASRFWENIILAMLGEQFMVGEEICGAVVSIRFQEDILSIWNRTSNDQTTTSRIRDTLRRVLNLPTNSIMEYKTHTDSLRYYYTTTTVVLLLTNSIMEYKTHTDSLRYYYTTTTVVLLLTNSIMEYKTHTDSLRYYYTTTTVVLLLTNSIMEYKTHTDSLRYYCTILLLL</sequence>
<dbReference type="Ensembl" id="ENSSLUT00000039387.1">
    <property type="protein sequence ID" value="ENSSLUP00000038173.1"/>
    <property type="gene ID" value="ENSSLUG00000017068.1"/>
</dbReference>
<dbReference type="Gene3D" id="3.30.760.10">
    <property type="entry name" value="RNA Cap, Translation Initiation Factor Eif4e"/>
    <property type="match status" value="1"/>
</dbReference>
<dbReference type="PANTHER" id="PTHR11960:SF76">
    <property type="entry name" value="EUKARYOTIC TRANSLATION INITIATION FACTOR 4E CLASS II 2B"/>
    <property type="match status" value="1"/>
</dbReference>
<keyword evidence="22" id="KW-1185">Reference proteome</keyword>
<evidence type="ECO:0000256" key="19">
    <source>
        <dbReference type="RuleBase" id="RU004374"/>
    </source>
</evidence>
<reference evidence="21" key="1">
    <citation type="submission" date="2025-08" db="UniProtKB">
        <authorList>
            <consortium name="Ensembl"/>
        </authorList>
    </citation>
    <scope>IDENTIFICATION</scope>
</reference>
<dbReference type="GO" id="GO:0003743">
    <property type="term" value="F:translation initiation factor activity"/>
    <property type="evidence" value="ECO:0007669"/>
    <property type="project" value="UniProtKB-KW"/>
</dbReference>
<dbReference type="InterPro" id="IPR023398">
    <property type="entry name" value="TIF_eIF4e-like"/>
</dbReference>
<dbReference type="PROSITE" id="PS00813">
    <property type="entry name" value="IF4E"/>
    <property type="match status" value="1"/>
</dbReference>
<comment type="similarity">
    <text evidence="2 19">Belongs to the eukaryotic initiation factor 4E family.</text>
</comment>
<evidence type="ECO:0000256" key="2">
    <source>
        <dbReference type="ARBA" id="ARBA00009860"/>
    </source>
</evidence>
<evidence type="ECO:0000256" key="20">
    <source>
        <dbReference type="SAM" id="MobiDB-lite"/>
    </source>
</evidence>
<organism evidence="21 22">
    <name type="scientific">Sander lucioperca</name>
    <name type="common">Pike-perch</name>
    <name type="synonym">Perca lucioperca</name>
    <dbReference type="NCBI Taxonomy" id="283035"/>
    <lineage>
        <taxon>Eukaryota</taxon>
        <taxon>Metazoa</taxon>
        <taxon>Chordata</taxon>
        <taxon>Craniata</taxon>
        <taxon>Vertebrata</taxon>
        <taxon>Euteleostomi</taxon>
        <taxon>Actinopterygii</taxon>
        <taxon>Neopterygii</taxon>
        <taxon>Teleostei</taxon>
        <taxon>Neoteleostei</taxon>
        <taxon>Acanthomorphata</taxon>
        <taxon>Eupercaria</taxon>
        <taxon>Perciformes</taxon>
        <taxon>Percoidei</taxon>
        <taxon>Percidae</taxon>
        <taxon>Luciopercinae</taxon>
        <taxon>Sander</taxon>
    </lineage>
</organism>
<evidence type="ECO:0000256" key="8">
    <source>
        <dbReference type="ARBA" id="ARBA00022845"/>
    </source>
</evidence>
<dbReference type="FunFam" id="3.30.760.10:FF:000001">
    <property type="entry name" value="Eukaryotic translation initiation factor 4E type 2 isoformX2"/>
    <property type="match status" value="1"/>
</dbReference>
<evidence type="ECO:0000313" key="21">
    <source>
        <dbReference type="Ensembl" id="ENSSLUP00000038173.1"/>
    </source>
</evidence>
<keyword evidence="4" id="KW-1017">Isopeptide bond</keyword>
<evidence type="ECO:0000256" key="3">
    <source>
        <dbReference type="ARBA" id="ARBA00022490"/>
    </source>
</evidence>
<evidence type="ECO:0000256" key="1">
    <source>
        <dbReference type="ARBA" id="ARBA00004201"/>
    </source>
</evidence>
<keyword evidence="10 19" id="KW-0648">Protein biosynthesis</keyword>
<dbReference type="Proteomes" id="UP000694568">
    <property type="component" value="Unplaced"/>
</dbReference>
<dbReference type="GeneTree" id="ENSGT00940000167331"/>
<comment type="subunit">
    <text evidence="15">Interacts with EIF4EBP1, EIF4EBP2 and EIF4EBP3. Does not interact with eIF4G (EIF4G1, EIF4G2 or EIF4G3). Component of the 4EHP-GYF2 complex, at least composed of EIF4E2, GIGYF2 and ZNF598. Interacts with GIGYF2 (via the 4EHP-binding motif); the interaction is direct. Interacts with EIF4ENIF1/4E-T (via YXXXXLphi motif); increasing affinity for the 7-methylguanosine-containing mRNA cap.</text>
</comment>
<dbReference type="GO" id="GO:0000340">
    <property type="term" value="F:RNA 7-methylguanosine cap binding"/>
    <property type="evidence" value="ECO:0007669"/>
    <property type="project" value="TreeGrafter"/>
</dbReference>
<dbReference type="InterPro" id="IPR019770">
    <property type="entry name" value="TIF_eIF_4E_CS"/>
</dbReference>
<comment type="function">
    <text evidence="13">Recognizes and binds the 7-methylguanosine-containing mRNA cap during an early step in the initiation. Acts as a repressor of translation initiation. In contrast to EIF4E, it is unable to bind eIF4G (EIF4G1, EIF4G2 or EIF4G3), suggesting that it acts by competing with EIF4E and block assembly of eIF4F at the cap. In P-bodies, component of a complex that promotes miRNA-mediated translational repression. Involved in virus-induced host response by mediating miRNA MIR34A-induced translational silencing which controls IFNB1 production by a negative feedback mechanism.</text>
</comment>
<evidence type="ECO:0000256" key="7">
    <source>
        <dbReference type="ARBA" id="ARBA00022843"/>
    </source>
</evidence>
<keyword evidence="12" id="KW-0943">RNA-mediated gene silencing</keyword>
<name>A0A8C9ZGN2_SANLU</name>
<evidence type="ECO:0000256" key="17">
    <source>
        <dbReference type="ARBA" id="ARBA00077912"/>
    </source>
</evidence>
<dbReference type="GO" id="GO:0016281">
    <property type="term" value="C:eukaryotic translation initiation factor 4F complex"/>
    <property type="evidence" value="ECO:0007669"/>
    <property type="project" value="TreeGrafter"/>
</dbReference>